<dbReference type="PANTHER" id="PTHR11048:SF28">
    <property type="entry name" value="4-HYDROXYBENZOATE POLYPRENYLTRANSFERASE, MITOCHONDRIAL"/>
    <property type="match status" value="1"/>
</dbReference>
<evidence type="ECO:0000313" key="11">
    <source>
        <dbReference type="EMBL" id="AEE97408.1"/>
    </source>
</evidence>
<keyword evidence="4" id="KW-1003">Cell membrane</keyword>
<feature type="transmembrane region" description="Helical" evidence="10">
    <location>
        <begin position="45"/>
        <end position="62"/>
    </location>
</feature>
<feature type="transmembrane region" description="Helical" evidence="10">
    <location>
        <begin position="116"/>
        <end position="133"/>
    </location>
</feature>
<dbReference type="Gene3D" id="1.20.120.1780">
    <property type="entry name" value="UbiA prenyltransferase"/>
    <property type="match status" value="1"/>
</dbReference>
<dbReference type="EMBL" id="CP002360">
    <property type="protein sequence ID" value="AEE97408.1"/>
    <property type="molecule type" value="Genomic_DNA"/>
</dbReference>
<evidence type="ECO:0000256" key="2">
    <source>
        <dbReference type="ARBA" id="ARBA00004141"/>
    </source>
</evidence>
<dbReference type="KEGG" id="mas:Mahau_2237"/>
<comment type="similarity">
    <text evidence="3">Belongs to the UbiA prenyltransferase family.</text>
</comment>
<name>F4A3F3_MAHA5</name>
<keyword evidence="7 10" id="KW-1133">Transmembrane helix</keyword>
<dbReference type="Proteomes" id="UP000008457">
    <property type="component" value="Chromosome"/>
</dbReference>
<keyword evidence="8 10" id="KW-0472">Membrane</keyword>
<dbReference type="GO" id="GO:0008412">
    <property type="term" value="F:4-hydroxybenzoate polyprenyltransferase activity"/>
    <property type="evidence" value="ECO:0007669"/>
    <property type="project" value="UniProtKB-EC"/>
</dbReference>
<dbReference type="HOGENOM" id="CLU_034879_5_1_9"/>
<evidence type="ECO:0000256" key="1">
    <source>
        <dbReference type="ARBA" id="ARBA00001946"/>
    </source>
</evidence>
<feature type="transmembrane region" description="Helical" evidence="10">
    <location>
        <begin position="93"/>
        <end position="110"/>
    </location>
</feature>
<dbReference type="GO" id="GO:0005886">
    <property type="term" value="C:plasma membrane"/>
    <property type="evidence" value="ECO:0007669"/>
    <property type="project" value="TreeGrafter"/>
</dbReference>
<keyword evidence="4" id="KW-0997">Cell inner membrane</keyword>
<feature type="transmembrane region" description="Helical" evidence="10">
    <location>
        <begin position="207"/>
        <end position="230"/>
    </location>
</feature>
<feature type="transmembrane region" description="Helical" evidence="10">
    <location>
        <begin position="140"/>
        <end position="160"/>
    </location>
</feature>
<keyword evidence="12" id="KW-1185">Reference proteome</keyword>
<evidence type="ECO:0000256" key="5">
    <source>
        <dbReference type="ARBA" id="ARBA00022679"/>
    </source>
</evidence>
<dbReference type="EC" id="2.5.1.39" evidence="9"/>
<dbReference type="GO" id="GO:0006744">
    <property type="term" value="P:ubiquinone biosynthetic process"/>
    <property type="evidence" value="ECO:0007669"/>
    <property type="project" value="TreeGrafter"/>
</dbReference>
<dbReference type="STRING" id="697281.Mahau_2237"/>
<dbReference type="Pfam" id="PF01040">
    <property type="entry name" value="UbiA"/>
    <property type="match status" value="1"/>
</dbReference>
<keyword evidence="5" id="KW-0808">Transferase</keyword>
<evidence type="ECO:0000256" key="9">
    <source>
        <dbReference type="ARBA" id="ARBA00034524"/>
    </source>
</evidence>
<organism evidence="11 12">
    <name type="scientific">Mahella australiensis (strain DSM 15567 / CIP 107919 / 50-1 BON)</name>
    <dbReference type="NCBI Taxonomy" id="697281"/>
    <lineage>
        <taxon>Bacteria</taxon>
        <taxon>Bacillati</taxon>
        <taxon>Bacillota</taxon>
        <taxon>Clostridia</taxon>
        <taxon>Thermoanaerobacterales</taxon>
        <taxon>Thermoanaerobacterales Family IV. Incertae Sedis</taxon>
        <taxon>Mahella</taxon>
    </lineage>
</organism>
<dbReference type="InterPro" id="IPR044878">
    <property type="entry name" value="UbiA_sf"/>
</dbReference>
<dbReference type="FunFam" id="1.10.357.140:FF:000008">
    <property type="entry name" value="4-hydroxybenzoate octaprenyltransferase"/>
    <property type="match status" value="1"/>
</dbReference>
<evidence type="ECO:0000256" key="10">
    <source>
        <dbReference type="SAM" id="Phobius"/>
    </source>
</evidence>
<evidence type="ECO:0000256" key="4">
    <source>
        <dbReference type="ARBA" id="ARBA00022519"/>
    </source>
</evidence>
<keyword evidence="6 10" id="KW-0812">Transmembrane</keyword>
<dbReference type="InterPro" id="IPR000537">
    <property type="entry name" value="UbiA_prenyltransferase"/>
</dbReference>
<feature type="transmembrane region" description="Helical" evidence="10">
    <location>
        <begin position="272"/>
        <end position="291"/>
    </location>
</feature>
<evidence type="ECO:0000313" key="12">
    <source>
        <dbReference type="Proteomes" id="UP000008457"/>
    </source>
</evidence>
<protein>
    <recommendedName>
        <fullName evidence="9">4-hydroxybenzoate polyprenyltransferase</fullName>
        <ecNumber evidence="9">2.5.1.39</ecNumber>
    </recommendedName>
</protein>
<dbReference type="Gene3D" id="1.10.357.140">
    <property type="entry name" value="UbiA prenyltransferase"/>
    <property type="match status" value="1"/>
</dbReference>
<feature type="transmembrane region" description="Helical" evidence="10">
    <location>
        <begin position="20"/>
        <end position="39"/>
    </location>
</feature>
<dbReference type="FunFam" id="1.20.120.1780:FF:000001">
    <property type="entry name" value="4-hydroxybenzoate octaprenyltransferase"/>
    <property type="match status" value="1"/>
</dbReference>
<dbReference type="CDD" id="cd13959">
    <property type="entry name" value="PT_UbiA_COQ2"/>
    <property type="match status" value="1"/>
</dbReference>
<reference evidence="12" key="1">
    <citation type="submission" date="2010-11" db="EMBL/GenBank/DDBJ databases">
        <title>The complete genome of Mahella australiensis DSM 15567.</title>
        <authorList>
            <consortium name="US DOE Joint Genome Institute (JGI-PGF)"/>
            <person name="Lucas S."/>
            <person name="Copeland A."/>
            <person name="Lapidus A."/>
            <person name="Bruce D."/>
            <person name="Goodwin L."/>
            <person name="Pitluck S."/>
            <person name="Kyrpides N."/>
            <person name="Mavromatis K."/>
            <person name="Pagani I."/>
            <person name="Ivanova N."/>
            <person name="Teshima H."/>
            <person name="Brettin T."/>
            <person name="Detter J.C."/>
            <person name="Han C."/>
            <person name="Tapia R."/>
            <person name="Land M."/>
            <person name="Hauser L."/>
            <person name="Markowitz V."/>
            <person name="Cheng J.-F."/>
            <person name="Hugenholtz P."/>
            <person name="Woyke T."/>
            <person name="Wu D."/>
            <person name="Spring S."/>
            <person name="Pukall R."/>
            <person name="Steenblock K."/>
            <person name="Schneider S."/>
            <person name="Klenk H.-P."/>
            <person name="Eisen J.A."/>
        </authorList>
    </citation>
    <scope>NUCLEOTIDE SEQUENCE [LARGE SCALE GENOMIC DNA]</scope>
    <source>
        <strain evidence="12">DSM 15567 / CIP 107919 / 50-1 BON</strain>
    </source>
</reference>
<comment type="cofactor">
    <cofactor evidence="1">
        <name>Mg(2+)</name>
        <dbReference type="ChEBI" id="CHEBI:18420"/>
    </cofactor>
</comment>
<comment type="subcellular location">
    <subcellularLocation>
        <location evidence="2">Membrane</location>
        <topology evidence="2">Multi-pass membrane protein</topology>
    </subcellularLocation>
</comment>
<dbReference type="NCBIfam" id="TIGR01475">
    <property type="entry name" value="ubiA_other"/>
    <property type="match status" value="1"/>
</dbReference>
<reference evidence="11 12" key="2">
    <citation type="journal article" date="2011" name="Stand. Genomic Sci.">
        <title>Complete genome sequence of Mahella australiensis type strain (50-1 BON).</title>
        <authorList>
            <person name="Sikorski J."/>
            <person name="Teshima H."/>
            <person name="Nolan M."/>
            <person name="Lucas S."/>
            <person name="Hammon N."/>
            <person name="Deshpande S."/>
            <person name="Cheng J.F."/>
            <person name="Pitluck S."/>
            <person name="Liolios K."/>
            <person name="Pagani I."/>
            <person name="Ivanova N."/>
            <person name="Huntemann M."/>
            <person name="Mavromatis K."/>
            <person name="Ovchinikova G."/>
            <person name="Pati A."/>
            <person name="Tapia R."/>
            <person name="Han C."/>
            <person name="Goodwin L."/>
            <person name="Chen A."/>
            <person name="Palaniappan K."/>
            <person name="Land M."/>
            <person name="Hauser L."/>
            <person name="Ngatchou-Djao O.D."/>
            <person name="Rohde M."/>
            <person name="Pukall R."/>
            <person name="Spring S."/>
            <person name="Abt B."/>
            <person name="Goker M."/>
            <person name="Detter J.C."/>
            <person name="Woyke T."/>
            <person name="Bristow J."/>
            <person name="Markowitz V."/>
            <person name="Hugenholtz P."/>
            <person name="Eisen J.A."/>
            <person name="Kyrpides N.C."/>
            <person name="Klenk H.P."/>
            <person name="Lapidus A."/>
        </authorList>
    </citation>
    <scope>NUCLEOTIDE SEQUENCE [LARGE SCALE GENOMIC DNA]</scope>
    <source>
        <strain evidence="12">DSM 15567 / CIP 107919 / 50-1 BON</strain>
    </source>
</reference>
<feature type="transmembrane region" description="Helical" evidence="10">
    <location>
        <begin position="236"/>
        <end position="252"/>
    </location>
</feature>
<dbReference type="InterPro" id="IPR006371">
    <property type="entry name" value="Polyprenyltransferase_UbiA-li"/>
</dbReference>
<sequence>MRGGMNTVFDRLKKYAEMVMFSHTLFSLPFGLMAMLWAADGLPSFRVVFWILVALFGARNGANALNRLIDKDIDAANPRTASRHLPKGQLKPSEVLAVAVVCFALMIWAAYELNPLCLMLSPLAILLFIVYSYTKRFTWACHIVLGLACGGAPVGAWMAVTGTIGWPSLVLGAAVMLWVAGFDIIYGTQDVDFDKSFGIFSIPVKFGIKNALLISTAFHVMALLLLLYLFFLLDLGWLYIVGWLIAAALIYVEHSIVSPDHLDDVKIASYSINQIVSVVLFIFTAADMFIAR</sequence>
<dbReference type="AlphaFoldDB" id="F4A3F3"/>
<evidence type="ECO:0000256" key="7">
    <source>
        <dbReference type="ARBA" id="ARBA00022989"/>
    </source>
</evidence>
<evidence type="ECO:0000256" key="6">
    <source>
        <dbReference type="ARBA" id="ARBA00022692"/>
    </source>
</evidence>
<feature type="transmembrane region" description="Helical" evidence="10">
    <location>
        <begin position="166"/>
        <end position="186"/>
    </location>
</feature>
<accession>F4A3F3</accession>
<dbReference type="InterPro" id="IPR039653">
    <property type="entry name" value="Prenyltransferase"/>
</dbReference>
<dbReference type="eggNOG" id="COG0382">
    <property type="taxonomic scope" value="Bacteria"/>
</dbReference>
<proteinExistence type="inferred from homology"/>
<evidence type="ECO:0000256" key="8">
    <source>
        <dbReference type="ARBA" id="ARBA00023136"/>
    </source>
</evidence>
<evidence type="ECO:0000256" key="3">
    <source>
        <dbReference type="ARBA" id="ARBA00005985"/>
    </source>
</evidence>
<dbReference type="PANTHER" id="PTHR11048">
    <property type="entry name" value="PRENYLTRANSFERASES"/>
    <property type="match status" value="1"/>
</dbReference>
<gene>
    <name evidence="11" type="ordered locus">Mahau_2237</name>
</gene>